<feature type="repeat" description="TPR" evidence="4">
    <location>
        <begin position="137"/>
        <end position="170"/>
    </location>
</feature>
<evidence type="ECO:0000256" key="4">
    <source>
        <dbReference type="PROSITE-ProRule" id="PRU00339"/>
    </source>
</evidence>
<dbReference type="PANTHER" id="PTHR45138">
    <property type="entry name" value="REGULATORY COMPONENTS OF SENSORY TRANSDUCTION SYSTEM"/>
    <property type="match status" value="1"/>
</dbReference>
<dbReference type="InterPro" id="IPR043128">
    <property type="entry name" value="Rev_trsase/Diguanyl_cyclase"/>
</dbReference>
<comment type="caution">
    <text evidence="7">The sequence shown here is derived from an EMBL/GenBank/DDBJ whole genome shotgun (WGS) entry which is preliminary data.</text>
</comment>
<dbReference type="PROSITE" id="PS50005">
    <property type="entry name" value="TPR"/>
    <property type="match status" value="1"/>
</dbReference>
<feature type="domain" description="GGDEF" evidence="6">
    <location>
        <begin position="495"/>
        <end position="633"/>
    </location>
</feature>
<comment type="catalytic activity">
    <reaction evidence="3">
        <text>2 GTP = 3',3'-c-di-GMP + 2 diphosphate</text>
        <dbReference type="Rhea" id="RHEA:24898"/>
        <dbReference type="ChEBI" id="CHEBI:33019"/>
        <dbReference type="ChEBI" id="CHEBI:37565"/>
        <dbReference type="ChEBI" id="CHEBI:58805"/>
        <dbReference type="EC" id="2.7.7.65"/>
    </reaction>
</comment>
<dbReference type="InterPro" id="IPR029787">
    <property type="entry name" value="Nucleotide_cyclase"/>
</dbReference>
<dbReference type="GO" id="GO:0052621">
    <property type="term" value="F:diguanylate cyclase activity"/>
    <property type="evidence" value="ECO:0007669"/>
    <property type="project" value="UniProtKB-EC"/>
</dbReference>
<dbReference type="AlphaFoldDB" id="A0A0M2V3D7"/>
<evidence type="ECO:0000256" key="3">
    <source>
        <dbReference type="ARBA" id="ARBA00034247"/>
    </source>
</evidence>
<keyword evidence="5" id="KW-0472">Membrane</keyword>
<dbReference type="PANTHER" id="PTHR45138:SF9">
    <property type="entry name" value="DIGUANYLATE CYCLASE DGCM-RELATED"/>
    <property type="match status" value="1"/>
</dbReference>
<dbReference type="SUPFAM" id="SSF48452">
    <property type="entry name" value="TPR-like"/>
    <property type="match status" value="2"/>
</dbReference>
<evidence type="ECO:0000256" key="2">
    <source>
        <dbReference type="ARBA" id="ARBA00012528"/>
    </source>
</evidence>
<protein>
    <recommendedName>
        <fullName evidence="2">diguanylate cyclase</fullName>
        <ecNumber evidence="2">2.7.7.65</ecNumber>
    </recommendedName>
</protein>
<sequence>MLLALLLSPTLFALQDKLDQQLDHYLQLAADDYEQAAALLLQLQEHDSAEHSIASRVRLYSYLTVHYLYATDEQQTDTWLQQALSLASATNDPDALADAQATEIEVLALRQQFNDAVLKAELLHQQGISASNPRSRYYAHNLLGRVFREDGQYELALKHFVDALQAVTETQDQRTQRRTMFLHQMIASIHAELKNFAQARQLIEHLIADAKTYQLDTELPEYYLLYGYIASFQDDDVLAEQVNLQGLAESQRQGHAGLALVFKNNLGAGYIKAGNFGQARTILNDALKQATDMQTPSDTHLIRFNLGYIDVAEGNHASGLAAMLEVINYFREIKLKTQLEDTLGWLAKAYALADRHQERADTLAEQMALREEILNSDRDKVISDLQSRYDNKAKAQQITILQQDNDLTHQLLRNKQLQQRITLLFVIVMLFGAVLLLQLMFKVRKTNRRLKEANKQLEYQSLRDPLTGLFNRRALQEQMQRRVSFSRRQTDICERENGFLLLDIDFFKKINDDYGHAAGDEVLKQLSERLTKACREQDLVVRWGGEEFLLYLDNVAAEQLTGFCLRILKLIASEPVLYDGKLITVSASGGFIHLPFAGITETELNWERALQIADMALYLSKVNGRNQVYAITGLRCDYATANQALSNDLQGAIRQNMVDYITIKGPPLPAKI</sequence>
<keyword evidence="5" id="KW-0812">Transmembrane</keyword>
<dbReference type="Gene3D" id="3.30.70.270">
    <property type="match status" value="1"/>
</dbReference>
<keyword evidence="4" id="KW-0802">TPR repeat</keyword>
<dbReference type="STRING" id="336831.WG68_11535"/>
<dbReference type="PROSITE" id="PS50887">
    <property type="entry name" value="GGDEF"/>
    <property type="match status" value="1"/>
</dbReference>
<gene>
    <name evidence="7" type="ORF">WG68_11535</name>
</gene>
<dbReference type="Pfam" id="PF00990">
    <property type="entry name" value="GGDEF"/>
    <property type="match status" value="1"/>
</dbReference>
<evidence type="ECO:0000259" key="6">
    <source>
        <dbReference type="PROSITE" id="PS50887"/>
    </source>
</evidence>
<keyword evidence="8" id="KW-1185">Reference proteome</keyword>
<dbReference type="InterPro" id="IPR019734">
    <property type="entry name" value="TPR_rpt"/>
</dbReference>
<dbReference type="InterPro" id="IPR000160">
    <property type="entry name" value="GGDEF_dom"/>
</dbReference>
<organism evidence="7 8">
    <name type="scientific">Arsukibacterium ikkense</name>
    <dbReference type="NCBI Taxonomy" id="336831"/>
    <lineage>
        <taxon>Bacteria</taxon>
        <taxon>Pseudomonadati</taxon>
        <taxon>Pseudomonadota</taxon>
        <taxon>Gammaproteobacteria</taxon>
        <taxon>Chromatiales</taxon>
        <taxon>Chromatiaceae</taxon>
        <taxon>Arsukibacterium</taxon>
    </lineage>
</organism>
<dbReference type="Gene3D" id="1.25.40.10">
    <property type="entry name" value="Tetratricopeptide repeat domain"/>
    <property type="match status" value="2"/>
</dbReference>
<evidence type="ECO:0000256" key="5">
    <source>
        <dbReference type="SAM" id="Phobius"/>
    </source>
</evidence>
<dbReference type="EMBL" id="LAHO01000010">
    <property type="protein sequence ID" value="KKO45372.1"/>
    <property type="molecule type" value="Genomic_DNA"/>
</dbReference>
<dbReference type="Proteomes" id="UP000034228">
    <property type="component" value="Unassembled WGS sequence"/>
</dbReference>
<feature type="transmembrane region" description="Helical" evidence="5">
    <location>
        <begin position="421"/>
        <end position="441"/>
    </location>
</feature>
<reference evidence="7 8" key="1">
    <citation type="submission" date="2015-03" db="EMBL/GenBank/DDBJ databases">
        <title>Draft genome sequences of two protease-producing strains of Arsukibacterium isolated from two cold and alkaline environments.</title>
        <authorList>
            <person name="Lylloff J.E."/>
            <person name="Skov L.B."/>
            <person name="Jepsen M."/>
            <person name="Hallin P.F."/>
            <person name="Sorensen S.J."/>
            <person name="Stougaard P."/>
            <person name="Glaring M.A."/>
        </authorList>
    </citation>
    <scope>NUCLEOTIDE SEQUENCE [LARGE SCALE GENOMIC DNA]</scope>
    <source>
        <strain evidence="7 8">GCM72</strain>
    </source>
</reference>
<dbReference type="FunFam" id="3.30.70.270:FF:000001">
    <property type="entry name" value="Diguanylate cyclase domain protein"/>
    <property type="match status" value="1"/>
</dbReference>
<dbReference type="InterPro" id="IPR011990">
    <property type="entry name" value="TPR-like_helical_dom_sf"/>
</dbReference>
<evidence type="ECO:0000313" key="7">
    <source>
        <dbReference type="EMBL" id="KKO45372.1"/>
    </source>
</evidence>
<evidence type="ECO:0000256" key="1">
    <source>
        <dbReference type="ARBA" id="ARBA00001946"/>
    </source>
</evidence>
<dbReference type="EC" id="2.7.7.65" evidence="2"/>
<dbReference type="SMART" id="SM00267">
    <property type="entry name" value="GGDEF"/>
    <property type="match status" value="1"/>
</dbReference>
<accession>A0A0M2V3D7</accession>
<dbReference type="SUPFAM" id="SSF55073">
    <property type="entry name" value="Nucleotide cyclase"/>
    <property type="match status" value="1"/>
</dbReference>
<keyword evidence="5" id="KW-1133">Transmembrane helix</keyword>
<proteinExistence type="predicted"/>
<dbReference type="InterPro" id="IPR050469">
    <property type="entry name" value="Diguanylate_Cyclase"/>
</dbReference>
<dbReference type="CDD" id="cd01949">
    <property type="entry name" value="GGDEF"/>
    <property type="match status" value="1"/>
</dbReference>
<dbReference type="NCBIfam" id="TIGR00254">
    <property type="entry name" value="GGDEF"/>
    <property type="match status" value="1"/>
</dbReference>
<name>A0A0M2V3D7_9GAMM</name>
<evidence type="ECO:0000313" key="8">
    <source>
        <dbReference type="Proteomes" id="UP000034228"/>
    </source>
</evidence>
<dbReference type="SMART" id="SM00028">
    <property type="entry name" value="TPR"/>
    <property type="match status" value="2"/>
</dbReference>
<comment type="cofactor">
    <cofactor evidence="1">
        <name>Mg(2+)</name>
        <dbReference type="ChEBI" id="CHEBI:18420"/>
    </cofactor>
</comment>